<evidence type="ECO:0000313" key="2">
    <source>
        <dbReference type="EMBL" id="GAM63404.1"/>
    </source>
</evidence>
<evidence type="ECO:0000256" key="1">
    <source>
        <dbReference type="SAM" id="MobiDB-lite"/>
    </source>
</evidence>
<reference evidence="2 3" key="2">
    <citation type="submission" date="2015-01" db="EMBL/GenBank/DDBJ databases">
        <authorList>
            <consortium name="NBRP consortium"/>
            <person name="Sawabe T."/>
            <person name="Meirelles P."/>
            <person name="Feng G."/>
            <person name="Sayaka M."/>
            <person name="Hattori M."/>
            <person name="Ohkuma M."/>
        </authorList>
    </citation>
    <scope>NUCLEOTIDE SEQUENCE [LARGE SCALE GENOMIC DNA]</scope>
    <source>
        <strain evidence="2 3">JCM19232</strain>
    </source>
</reference>
<proteinExistence type="predicted"/>
<gene>
    <name evidence="2" type="ORF">JCM19232_1551</name>
</gene>
<protein>
    <submittedName>
        <fullName evidence="2">Uncharacterized protein</fullName>
    </submittedName>
</protein>
<evidence type="ECO:0000313" key="3">
    <source>
        <dbReference type="Proteomes" id="UP000031670"/>
    </source>
</evidence>
<dbReference type="Proteomes" id="UP000031670">
    <property type="component" value="Unassembled WGS sequence"/>
</dbReference>
<comment type="caution">
    <text evidence="2">The sequence shown here is derived from an EMBL/GenBank/DDBJ whole genome shotgun (WGS) entry which is preliminary data.</text>
</comment>
<reference evidence="2 3" key="1">
    <citation type="submission" date="2015-01" db="EMBL/GenBank/DDBJ databases">
        <title>Vibrio sp. C5 JCM 19232 whole genome shotgun sequence.</title>
        <authorList>
            <person name="Sawabe T."/>
            <person name="Meirelles P."/>
            <person name="Feng G."/>
            <person name="Sayaka M."/>
            <person name="Hattori M."/>
            <person name="Ohkuma M."/>
        </authorList>
    </citation>
    <scope>NUCLEOTIDE SEQUENCE [LARGE SCALE GENOMIC DNA]</scope>
    <source>
        <strain evidence="2 3">JCM19232</strain>
    </source>
</reference>
<dbReference type="AlphaFoldDB" id="A0A0B8PL40"/>
<feature type="region of interest" description="Disordered" evidence="1">
    <location>
        <begin position="1"/>
        <end position="25"/>
    </location>
</feature>
<accession>A0A0B8PL40</accession>
<sequence>MHPQPVPFVGGNDKPKGYFQNTGNHHFHHPTMASLLLH</sequence>
<name>A0A0B8PL40_9VIBR</name>
<dbReference type="EMBL" id="BBSA01000008">
    <property type="protein sequence ID" value="GAM63404.1"/>
    <property type="molecule type" value="Genomic_DNA"/>
</dbReference>
<organism evidence="2 3">
    <name type="scientific">Vibrio ishigakensis</name>
    <dbReference type="NCBI Taxonomy" id="1481914"/>
    <lineage>
        <taxon>Bacteria</taxon>
        <taxon>Pseudomonadati</taxon>
        <taxon>Pseudomonadota</taxon>
        <taxon>Gammaproteobacteria</taxon>
        <taxon>Vibrionales</taxon>
        <taxon>Vibrionaceae</taxon>
        <taxon>Vibrio</taxon>
    </lineage>
</organism>